<accession>A0A8T3AP22</accession>
<evidence type="ECO:0000313" key="2">
    <source>
        <dbReference type="Proteomes" id="UP000829196"/>
    </source>
</evidence>
<dbReference type="Proteomes" id="UP000829196">
    <property type="component" value="Unassembled WGS sequence"/>
</dbReference>
<gene>
    <name evidence="1" type="ORF">KFK09_021360</name>
</gene>
<proteinExistence type="predicted"/>
<name>A0A8T3AP22_DENNO</name>
<evidence type="ECO:0000313" key="1">
    <source>
        <dbReference type="EMBL" id="KAI0498119.1"/>
    </source>
</evidence>
<comment type="caution">
    <text evidence="1">The sequence shown here is derived from an EMBL/GenBank/DDBJ whole genome shotgun (WGS) entry which is preliminary data.</text>
</comment>
<organism evidence="1 2">
    <name type="scientific">Dendrobium nobile</name>
    <name type="common">Orchid</name>
    <dbReference type="NCBI Taxonomy" id="94219"/>
    <lineage>
        <taxon>Eukaryota</taxon>
        <taxon>Viridiplantae</taxon>
        <taxon>Streptophyta</taxon>
        <taxon>Embryophyta</taxon>
        <taxon>Tracheophyta</taxon>
        <taxon>Spermatophyta</taxon>
        <taxon>Magnoliopsida</taxon>
        <taxon>Liliopsida</taxon>
        <taxon>Asparagales</taxon>
        <taxon>Orchidaceae</taxon>
        <taxon>Epidendroideae</taxon>
        <taxon>Malaxideae</taxon>
        <taxon>Dendrobiinae</taxon>
        <taxon>Dendrobium</taxon>
    </lineage>
</organism>
<dbReference type="EMBL" id="JAGYWB010000015">
    <property type="protein sequence ID" value="KAI0498119.1"/>
    <property type="molecule type" value="Genomic_DNA"/>
</dbReference>
<sequence>MPWRNNRTPDRETRLALPSSDVALLGLFKDSSVRESSPYRGTRPLGLACPRSPGSTYPKIEPTPHNRSSCFQYSIHVCHLPILNSTGSYKVCGNYDKMNSVIAVNKHWRVPDVVALSVALDIGDLEKHIIILIPRLFSLFAMNKLISLCNTQLGLLFCDFSYEISWSCGNIQASFLCSLFCHQNGYYFLKRHWNAGLQIQFQASVNALIFIL</sequence>
<dbReference type="AlphaFoldDB" id="A0A8T3AP22"/>
<reference evidence="1" key="1">
    <citation type="journal article" date="2022" name="Front. Genet.">
        <title>Chromosome-Scale Assembly of the Dendrobium nobile Genome Provides Insights Into the Molecular Mechanism of the Biosynthesis of the Medicinal Active Ingredient of Dendrobium.</title>
        <authorList>
            <person name="Xu Q."/>
            <person name="Niu S.-C."/>
            <person name="Li K.-L."/>
            <person name="Zheng P.-J."/>
            <person name="Zhang X.-J."/>
            <person name="Jia Y."/>
            <person name="Liu Y."/>
            <person name="Niu Y.-X."/>
            <person name="Yu L.-H."/>
            <person name="Chen D.-F."/>
            <person name="Zhang G.-Q."/>
        </authorList>
    </citation>
    <scope>NUCLEOTIDE SEQUENCE</scope>
    <source>
        <tissue evidence="1">Leaf</tissue>
    </source>
</reference>
<keyword evidence="2" id="KW-1185">Reference proteome</keyword>
<protein>
    <submittedName>
        <fullName evidence="1">Uncharacterized protein</fullName>
    </submittedName>
</protein>